<dbReference type="OrthoDB" id="65434at2759"/>
<evidence type="ECO:0000256" key="3">
    <source>
        <dbReference type="ARBA" id="ARBA00013220"/>
    </source>
</evidence>
<dbReference type="PANTHER" id="PTHR13693:SF3">
    <property type="entry name" value="LD36009P"/>
    <property type="match status" value="1"/>
</dbReference>
<evidence type="ECO:0000256" key="9">
    <source>
        <dbReference type="SAM" id="Phobius"/>
    </source>
</evidence>
<dbReference type="GO" id="GO:0017059">
    <property type="term" value="C:serine palmitoyltransferase complex"/>
    <property type="evidence" value="ECO:0007669"/>
    <property type="project" value="TreeGrafter"/>
</dbReference>
<dbReference type="Gene3D" id="3.90.1150.10">
    <property type="entry name" value="Aspartate Aminotransferase, domain 1"/>
    <property type="match status" value="1"/>
</dbReference>
<dbReference type="GO" id="GO:0016020">
    <property type="term" value="C:membrane"/>
    <property type="evidence" value="ECO:0007669"/>
    <property type="project" value="GOC"/>
</dbReference>
<evidence type="ECO:0000256" key="6">
    <source>
        <dbReference type="ARBA" id="ARBA00023315"/>
    </source>
</evidence>
<dbReference type="PROSITE" id="PS00599">
    <property type="entry name" value="AA_TRANSFER_CLASS_2"/>
    <property type="match status" value="1"/>
</dbReference>
<keyword evidence="6" id="KW-0012">Acyltransferase</keyword>
<dbReference type="EMBL" id="CAJPVJ010001793">
    <property type="protein sequence ID" value="CAG2165300.1"/>
    <property type="molecule type" value="Genomic_DNA"/>
</dbReference>
<dbReference type="GO" id="GO:0046513">
    <property type="term" value="P:ceramide biosynthetic process"/>
    <property type="evidence" value="ECO:0007669"/>
    <property type="project" value="TreeGrafter"/>
</dbReference>
<dbReference type="InterPro" id="IPR015421">
    <property type="entry name" value="PyrdxlP-dep_Trfase_major"/>
</dbReference>
<dbReference type="Gene3D" id="3.40.640.10">
    <property type="entry name" value="Type I PLP-dependent aspartate aminotransferase-like (Major domain)"/>
    <property type="match status" value="1"/>
</dbReference>
<evidence type="ECO:0000256" key="4">
    <source>
        <dbReference type="ARBA" id="ARBA00022679"/>
    </source>
</evidence>
<keyword evidence="5 8" id="KW-0663">Pyridoxal phosphate</keyword>
<dbReference type="PANTHER" id="PTHR13693">
    <property type="entry name" value="CLASS II AMINOTRANSFERASE/8-AMINO-7-OXONONANOATE SYNTHASE"/>
    <property type="match status" value="1"/>
</dbReference>
<dbReference type="InterPro" id="IPR050087">
    <property type="entry name" value="AON_synthase_class-II"/>
</dbReference>
<organism evidence="11">
    <name type="scientific">Oppiella nova</name>
    <dbReference type="NCBI Taxonomy" id="334625"/>
    <lineage>
        <taxon>Eukaryota</taxon>
        <taxon>Metazoa</taxon>
        <taxon>Ecdysozoa</taxon>
        <taxon>Arthropoda</taxon>
        <taxon>Chelicerata</taxon>
        <taxon>Arachnida</taxon>
        <taxon>Acari</taxon>
        <taxon>Acariformes</taxon>
        <taxon>Sarcoptiformes</taxon>
        <taxon>Oribatida</taxon>
        <taxon>Brachypylina</taxon>
        <taxon>Oppioidea</taxon>
        <taxon>Oppiidae</taxon>
        <taxon>Oppiella</taxon>
    </lineage>
</organism>
<protein>
    <recommendedName>
        <fullName evidence="3">serine C-palmitoyltransferase</fullName>
        <ecNumber evidence="3">2.3.1.50</ecNumber>
    </recommendedName>
</protein>
<evidence type="ECO:0000259" key="10">
    <source>
        <dbReference type="Pfam" id="PF00155"/>
    </source>
</evidence>
<evidence type="ECO:0000256" key="8">
    <source>
        <dbReference type="RuleBase" id="RU003693"/>
    </source>
</evidence>
<comment type="similarity">
    <text evidence="2 8">Belongs to the class-II pyridoxal-phosphate-dependent aminotransferase family.</text>
</comment>
<name>A0A7R9LQL2_9ACAR</name>
<sequence length="558" mass="62007">MGPDGGCAGDYCPIVDAITLIDGTNGLNGSHKCVQQSNGSINRQELANSMNGKSKRQLNGQNGRQIYISDRKEEPPLYLEILCYISYAVLIIFGYLRDFLRKIRLEKTRGAVESHREGYVPLYQSFESFFTRNIYRRVCDGCNRPITCVPGAEIDVMDRVTNDYNWTFEYPGTTTRAINMGSYNYLGFAENEGTNVDRVEGVLHKYGVGVGATRHELGTIDIQRELELRLAQFLGVESSIVFGMGFATNSTNIPTLASKGCLIISDEYNHASIILGSKKSGASVAVFKHNDMKDLERKIRDNIINGQENSHRAWKKIIIIVEGIYSMEGTIINLPEIIKLKLKYRCYVYLDEAHSIGAIGRRGRGVSDYFGCDPKDIDLWMGTFTKSFGAAGGYIAGRKQLIDYIAVHSQSATYATSIAPCIAQQIMSVINVIMGVDGTHDGQMRIARLSRNARYFRRRLKQLGFVVYGNDDSPVVPIMICFCSKISAVVRTAFTKGIGTVGAAFPATPLTTGRVRFCVSASHTKEMLDKALRVMDEIGDQVAIKYSKQPKSCEKIIY</sequence>
<dbReference type="InterPro" id="IPR015424">
    <property type="entry name" value="PyrdxlP-dep_Trfase"/>
</dbReference>
<gene>
    <name evidence="11" type="ORF">ONB1V03_LOCUS4843</name>
</gene>
<proteinExistence type="inferred from homology"/>
<evidence type="ECO:0000256" key="5">
    <source>
        <dbReference type="ARBA" id="ARBA00022898"/>
    </source>
</evidence>
<dbReference type="AlphaFoldDB" id="A0A7R9LQL2"/>
<feature type="domain" description="Aminotransferase class I/classII large" evidence="10">
    <location>
        <begin position="177"/>
        <end position="533"/>
    </location>
</feature>
<reference evidence="11" key="1">
    <citation type="submission" date="2020-11" db="EMBL/GenBank/DDBJ databases">
        <authorList>
            <person name="Tran Van P."/>
        </authorList>
    </citation>
    <scope>NUCLEOTIDE SEQUENCE</scope>
</reference>
<evidence type="ECO:0000256" key="7">
    <source>
        <dbReference type="ARBA" id="ARBA00048528"/>
    </source>
</evidence>
<dbReference type="InterPro" id="IPR004839">
    <property type="entry name" value="Aminotransferase_I/II_large"/>
</dbReference>
<keyword evidence="12" id="KW-1185">Reference proteome</keyword>
<accession>A0A7R9LQL2</accession>
<dbReference type="GO" id="GO:0030170">
    <property type="term" value="F:pyridoxal phosphate binding"/>
    <property type="evidence" value="ECO:0007669"/>
    <property type="project" value="InterPro"/>
</dbReference>
<keyword evidence="9" id="KW-1133">Transmembrane helix</keyword>
<dbReference type="EMBL" id="OC916618">
    <property type="protein sequence ID" value="CAD7644758.1"/>
    <property type="molecule type" value="Genomic_DNA"/>
</dbReference>
<evidence type="ECO:0000256" key="2">
    <source>
        <dbReference type="ARBA" id="ARBA00008392"/>
    </source>
</evidence>
<dbReference type="InterPro" id="IPR001917">
    <property type="entry name" value="Aminotrans_II_pyridoxalP_BS"/>
</dbReference>
<dbReference type="GO" id="GO:0004758">
    <property type="term" value="F:serine C-palmitoyltransferase activity"/>
    <property type="evidence" value="ECO:0007669"/>
    <property type="project" value="UniProtKB-EC"/>
</dbReference>
<dbReference type="Pfam" id="PF00155">
    <property type="entry name" value="Aminotran_1_2"/>
    <property type="match status" value="1"/>
</dbReference>
<dbReference type="Proteomes" id="UP000728032">
    <property type="component" value="Unassembled WGS sequence"/>
</dbReference>
<dbReference type="GO" id="GO:0046512">
    <property type="term" value="P:sphingosine biosynthetic process"/>
    <property type="evidence" value="ECO:0007669"/>
    <property type="project" value="TreeGrafter"/>
</dbReference>
<comment type="catalytic activity">
    <reaction evidence="7">
        <text>L-serine + hexadecanoyl-CoA + H(+) = 3-oxosphinganine + CO2 + CoA</text>
        <dbReference type="Rhea" id="RHEA:14761"/>
        <dbReference type="ChEBI" id="CHEBI:15378"/>
        <dbReference type="ChEBI" id="CHEBI:16526"/>
        <dbReference type="ChEBI" id="CHEBI:33384"/>
        <dbReference type="ChEBI" id="CHEBI:57287"/>
        <dbReference type="ChEBI" id="CHEBI:57379"/>
        <dbReference type="ChEBI" id="CHEBI:58299"/>
        <dbReference type="EC" id="2.3.1.50"/>
    </reaction>
</comment>
<dbReference type="SUPFAM" id="SSF53383">
    <property type="entry name" value="PLP-dependent transferases"/>
    <property type="match status" value="1"/>
</dbReference>
<dbReference type="CDD" id="cd06454">
    <property type="entry name" value="KBL_like"/>
    <property type="match status" value="1"/>
</dbReference>
<evidence type="ECO:0000256" key="1">
    <source>
        <dbReference type="ARBA" id="ARBA00001933"/>
    </source>
</evidence>
<keyword evidence="9" id="KW-0472">Membrane</keyword>
<evidence type="ECO:0000313" key="11">
    <source>
        <dbReference type="EMBL" id="CAD7644758.1"/>
    </source>
</evidence>
<keyword evidence="9" id="KW-0812">Transmembrane</keyword>
<dbReference type="EC" id="2.3.1.50" evidence="3"/>
<keyword evidence="4" id="KW-0808">Transferase</keyword>
<comment type="cofactor">
    <cofactor evidence="1 8">
        <name>pyridoxal 5'-phosphate</name>
        <dbReference type="ChEBI" id="CHEBI:597326"/>
    </cofactor>
</comment>
<dbReference type="InterPro" id="IPR015422">
    <property type="entry name" value="PyrdxlP-dep_Trfase_small"/>
</dbReference>
<feature type="transmembrane region" description="Helical" evidence="9">
    <location>
        <begin position="77"/>
        <end position="96"/>
    </location>
</feature>
<evidence type="ECO:0000313" key="12">
    <source>
        <dbReference type="Proteomes" id="UP000728032"/>
    </source>
</evidence>